<feature type="domain" description="HTH gntR-type" evidence="4">
    <location>
        <begin position="4"/>
        <end position="71"/>
    </location>
</feature>
<dbReference type="EMBL" id="JANKJG010000007">
    <property type="protein sequence ID" value="MCR8827034.1"/>
    <property type="molecule type" value="Genomic_DNA"/>
</dbReference>
<accession>A0ABT1Z1L8</accession>
<evidence type="ECO:0000313" key="5">
    <source>
        <dbReference type="EMBL" id="MCR8827034.1"/>
    </source>
</evidence>
<dbReference type="Gene3D" id="1.10.10.10">
    <property type="entry name" value="Winged helix-like DNA-binding domain superfamily/Winged helix DNA-binding domain"/>
    <property type="match status" value="1"/>
</dbReference>
<dbReference type="InterPro" id="IPR036390">
    <property type="entry name" value="WH_DNA-bd_sf"/>
</dbReference>
<sequence length="229" mass="25504">MTDNPLSEQIANQLRRNILRGKLPPGASIKERDNATEMGVSRTPLREAVRILAKEGLVDLRPARSPIVSIPSISQVSDEVEVLLAVEKLSGELACQRATDADIAQIEKIVDQMAELFDTADPLDLFEIDMSFHSAIARASHNAPLAEIHRTFLARLWRSRFLAAVKRRNRERVITHHRQIVAALRAHDPQAIRTAIGEHLDNLREDIIDVIQQEQAAPDTNNTPDTGAD</sequence>
<dbReference type="SUPFAM" id="SSF48008">
    <property type="entry name" value="GntR ligand-binding domain-like"/>
    <property type="match status" value="1"/>
</dbReference>
<evidence type="ECO:0000256" key="1">
    <source>
        <dbReference type="ARBA" id="ARBA00023015"/>
    </source>
</evidence>
<reference evidence="5" key="1">
    <citation type="submission" date="2022-07" db="EMBL/GenBank/DDBJ databases">
        <title>Pseudosulfitobacter sp. strain AP-MA-4, whole genome sequence.</title>
        <authorList>
            <person name="Jiang Y."/>
        </authorList>
    </citation>
    <scope>NUCLEOTIDE SEQUENCE</scope>
    <source>
        <strain evidence="5">AP-MA-4</strain>
    </source>
</reference>
<dbReference type="SMART" id="SM00895">
    <property type="entry name" value="FCD"/>
    <property type="match status" value="1"/>
</dbReference>
<evidence type="ECO:0000259" key="4">
    <source>
        <dbReference type="PROSITE" id="PS50949"/>
    </source>
</evidence>
<keyword evidence="1" id="KW-0805">Transcription regulation</keyword>
<dbReference type="PRINTS" id="PR00035">
    <property type="entry name" value="HTHGNTR"/>
</dbReference>
<dbReference type="CDD" id="cd07377">
    <property type="entry name" value="WHTH_GntR"/>
    <property type="match status" value="1"/>
</dbReference>
<dbReference type="Proteomes" id="UP001165396">
    <property type="component" value="Unassembled WGS sequence"/>
</dbReference>
<keyword evidence="6" id="KW-1185">Reference proteome</keyword>
<keyword evidence="3" id="KW-0804">Transcription</keyword>
<keyword evidence="2" id="KW-0238">DNA-binding</keyword>
<dbReference type="InterPro" id="IPR000524">
    <property type="entry name" value="Tscrpt_reg_HTH_GntR"/>
</dbReference>
<dbReference type="PANTHER" id="PTHR43537:SF50">
    <property type="entry name" value="TRANSCRIPTIONAL REGULATORY PROTEIN"/>
    <property type="match status" value="1"/>
</dbReference>
<protein>
    <submittedName>
        <fullName evidence="5">GntR family transcriptional regulator</fullName>
    </submittedName>
</protein>
<dbReference type="RefSeq" id="WP_258294781.1">
    <property type="nucleotide sequence ID" value="NZ_JANKJG010000007.1"/>
</dbReference>
<dbReference type="InterPro" id="IPR011711">
    <property type="entry name" value="GntR_C"/>
</dbReference>
<dbReference type="Gene3D" id="1.20.120.530">
    <property type="entry name" value="GntR ligand-binding domain-like"/>
    <property type="match status" value="1"/>
</dbReference>
<name>A0ABT1Z1L8_9RHOB</name>
<evidence type="ECO:0000313" key="6">
    <source>
        <dbReference type="Proteomes" id="UP001165396"/>
    </source>
</evidence>
<dbReference type="PANTHER" id="PTHR43537">
    <property type="entry name" value="TRANSCRIPTIONAL REGULATOR, GNTR FAMILY"/>
    <property type="match status" value="1"/>
</dbReference>
<dbReference type="InterPro" id="IPR008920">
    <property type="entry name" value="TF_FadR/GntR_C"/>
</dbReference>
<dbReference type="SMART" id="SM00345">
    <property type="entry name" value="HTH_GNTR"/>
    <property type="match status" value="1"/>
</dbReference>
<dbReference type="PROSITE" id="PS50949">
    <property type="entry name" value="HTH_GNTR"/>
    <property type="match status" value="1"/>
</dbReference>
<dbReference type="Pfam" id="PF00392">
    <property type="entry name" value="GntR"/>
    <property type="match status" value="1"/>
</dbReference>
<dbReference type="SUPFAM" id="SSF46785">
    <property type="entry name" value="Winged helix' DNA-binding domain"/>
    <property type="match status" value="1"/>
</dbReference>
<proteinExistence type="predicted"/>
<dbReference type="Pfam" id="PF07729">
    <property type="entry name" value="FCD"/>
    <property type="match status" value="1"/>
</dbReference>
<evidence type="ECO:0000256" key="2">
    <source>
        <dbReference type="ARBA" id="ARBA00023125"/>
    </source>
</evidence>
<organism evidence="5 6">
    <name type="scientific">Pseudosulfitobacter koreensis</name>
    <dbReference type="NCBI Taxonomy" id="2968472"/>
    <lineage>
        <taxon>Bacteria</taxon>
        <taxon>Pseudomonadati</taxon>
        <taxon>Pseudomonadota</taxon>
        <taxon>Alphaproteobacteria</taxon>
        <taxon>Rhodobacterales</taxon>
        <taxon>Roseobacteraceae</taxon>
        <taxon>Pseudosulfitobacter</taxon>
    </lineage>
</organism>
<dbReference type="InterPro" id="IPR036388">
    <property type="entry name" value="WH-like_DNA-bd_sf"/>
</dbReference>
<evidence type="ECO:0000256" key="3">
    <source>
        <dbReference type="ARBA" id="ARBA00023163"/>
    </source>
</evidence>
<comment type="caution">
    <text evidence="5">The sequence shown here is derived from an EMBL/GenBank/DDBJ whole genome shotgun (WGS) entry which is preliminary data.</text>
</comment>
<gene>
    <name evidence="5" type="ORF">NTA49_10835</name>
</gene>